<keyword evidence="4" id="KW-0572">Peptidoglycan-anchor</keyword>
<feature type="domain" description="Gram-positive cocci surface proteins LPxTG" evidence="8">
    <location>
        <begin position="540"/>
        <end position="570"/>
    </location>
</feature>
<evidence type="ECO:0000259" key="8">
    <source>
        <dbReference type="Pfam" id="PF00746"/>
    </source>
</evidence>
<keyword evidence="6" id="KW-1133">Transmembrane helix</keyword>
<name>A0AAE9U2J0_STREQ</name>
<dbReference type="InterPro" id="IPR026466">
    <property type="entry name" value="Fim_isopep_form_D2_dom"/>
</dbReference>
<feature type="region of interest" description="Disordered" evidence="5">
    <location>
        <begin position="524"/>
        <end position="547"/>
    </location>
</feature>
<feature type="transmembrane region" description="Helical" evidence="6">
    <location>
        <begin position="551"/>
        <end position="570"/>
    </location>
</feature>
<dbReference type="NCBIfam" id="TIGR04226">
    <property type="entry name" value="RrgB_K2N_iso_D2"/>
    <property type="match status" value="1"/>
</dbReference>
<dbReference type="Pfam" id="PF16555">
    <property type="entry name" value="GramPos_pilinD1"/>
    <property type="match status" value="1"/>
</dbReference>
<evidence type="ECO:0000256" key="1">
    <source>
        <dbReference type="ARBA" id="ARBA00022512"/>
    </source>
</evidence>
<dbReference type="NCBIfam" id="TIGR01167">
    <property type="entry name" value="LPXTG_anchor"/>
    <property type="match status" value="1"/>
</dbReference>
<evidence type="ECO:0000256" key="5">
    <source>
        <dbReference type="SAM" id="MobiDB-lite"/>
    </source>
</evidence>
<dbReference type="NCBIfam" id="NF033902">
    <property type="entry name" value="iso_D2_wall_anc"/>
    <property type="match status" value="1"/>
</dbReference>
<feature type="signal peptide" evidence="7">
    <location>
        <begin position="1"/>
        <end position="18"/>
    </location>
</feature>
<reference evidence="10 11" key="1">
    <citation type="submission" date="2019-05" db="EMBL/GenBank/DDBJ databases">
        <authorList>
            <consortium name="Pathogen Informatics"/>
        </authorList>
    </citation>
    <scope>NUCLEOTIDE SEQUENCE [LARGE SCALE GENOMIC DNA]</scope>
    <source>
        <strain evidence="10 11">NCTC11557</strain>
    </source>
</reference>
<dbReference type="Gene3D" id="2.60.40.10">
    <property type="entry name" value="Immunoglobulins"/>
    <property type="match status" value="2"/>
</dbReference>
<gene>
    <name evidence="10" type="ORF">NCTC11557_02384</name>
</gene>
<keyword evidence="1" id="KW-0134">Cell wall</keyword>
<proteinExistence type="predicted"/>
<dbReference type="InterPro" id="IPR013783">
    <property type="entry name" value="Ig-like_fold"/>
</dbReference>
<evidence type="ECO:0000256" key="4">
    <source>
        <dbReference type="ARBA" id="ARBA00023088"/>
    </source>
</evidence>
<organism evidence="10 11">
    <name type="scientific">Streptococcus dysgalactiae subsp. equisimilis</name>
    <name type="common">Streptococcus equisimilis</name>
    <dbReference type="NCBI Taxonomy" id="119602"/>
    <lineage>
        <taxon>Bacteria</taxon>
        <taxon>Bacillati</taxon>
        <taxon>Bacillota</taxon>
        <taxon>Bacilli</taxon>
        <taxon>Lactobacillales</taxon>
        <taxon>Streptococcaceae</taxon>
        <taxon>Streptococcus</taxon>
    </lineage>
</organism>
<dbReference type="Gene3D" id="2.60.40.740">
    <property type="match status" value="1"/>
</dbReference>
<feature type="region of interest" description="Disordered" evidence="5">
    <location>
        <begin position="466"/>
        <end position="487"/>
    </location>
</feature>
<feature type="domain" description="Gram-positive pilin subunit D1 N-terminal" evidence="9">
    <location>
        <begin position="49"/>
        <end position="207"/>
    </location>
</feature>
<sequence length="580" mass="63195">MKLSKKLLYSAVVLATVAGPTVSPVAQFATSGIVVRAEETRKVFKEIPKKTTVNIYKLQGADFSKVNKDGVLNENGEAKTLEELNALLQTNVQYLDGVTFKYYKVKDSKTSDDKLKEFDTVAKAEGEEGRKLLDVDSAKETKATSNGLTTVVLDSDKDAKYLFVESKTPEDKVVTGAIAVPFVLTLPAANSNGEGYYDTINVYPKNTTGDKPKVDKDVTKLGNDDDSYEVGKEITWFLKSTIPENLKTLTTFKLTDTLSDGLTFTAQDASAIGNVKFGDLQLESDDYSVSIQGDQLSVELTAKGKEKIAEVISKVKLIKEANALYEATENNNKGAFLSIEVKARINANAVMGKRLNNELKLEFGHEPNKETVTVPIFEVPEVHTGGKRFKKVETGKQEGLSGAQFALYKSHSDNTYSEPVVWTKELIAVNKEAIEAGKFASTNPQDGEIIVLKSGTDGSFEIKGLPYGTQKEKERPNNEAGQGETKGSTKYYLKETVAPKGFVISQEAVEFTVDVHSYYTNPQEINLGTHPGNANPQEVNNNKRPSIPNTGGIGTAIFVAIGAAVMAFAAKGMKRRTEEN</sequence>
<keyword evidence="6" id="KW-0472">Membrane</keyword>
<dbReference type="Proteomes" id="UP000339049">
    <property type="component" value="Unassembled WGS sequence"/>
</dbReference>
<keyword evidence="6" id="KW-0812">Transmembrane</keyword>
<evidence type="ECO:0000259" key="9">
    <source>
        <dbReference type="Pfam" id="PF16555"/>
    </source>
</evidence>
<dbReference type="InterPro" id="IPR032364">
    <property type="entry name" value="GramPos_pilinD1_N"/>
</dbReference>
<keyword evidence="3 7" id="KW-0732">Signal</keyword>
<dbReference type="RefSeq" id="WP_049519657.1">
    <property type="nucleotide sequence ID" value="NZ_CABEIY010000008.1"/>
</dbReference>
<dbReference type="EMBL" id="CABEIY010000008">
    <property type="protein sequence ID" value="VTT27398.1"/>
    <property type="molecule type" value="Genomic_DNA"/>
</dbReference>
<feature type="chain" id="PRO_5042254224" evidence="7">
    <location>
        <begin position="19"/>
        <end position="580"/>
    </location>
</feature>
<comment type="caution">
    <text evidence="10">The sequence shown here is derived from an EMBL/GenBank/DDBJ whole genome shotgun (WGS) entry which is preliminary data.</text>
</comment>
<evidence type="ECO:0000256" key="7">
    <source>
        <dbReference type="SAM" id="SignalP"/>
    </source>
</evidence>
<evidence type="ECO:0000256" key="2">
    <source>
        <dbReference type="ARBA" id="ARBA00022525"/>
    </source>
</evidence>
<keyword evidence="2" id="KW-0964">Secreted</keyword>
<dbReference type="Pfam" id="PF00746">
    <property type="entry name" value="Gram_pos_anchor"/>
    <property type="match status" value="1"/>
</dbReference>
<accession>A0AAE9U2J0</accession>
<evidence type="ECO:0000256" key="6">
    <source>
        <dbReference type="SAM" id="Phobius"/>
    </source>
</evidence>
<dbReference type="InterPro" id="IPR048052">
    <property type="entry name" value="FM1-like"/>
</dbReference>
<evidence type="ECO:0000313" key="10">
    <source>
        <dbReference type="EMBL" id="VTT27398.1"/>
    </source>
</evidence>
<evidence type="ECO:0000313" key="11">
    <source>
        <dbReference type="Proteomes" id="UP000339049"/>
    </source>
</evidence>
<evidence type="ECO:0000256" key="3">
    <source>
        <dbReference type="ARBA" id="ARBA00022729"/>
    </source>
</evidence>
<dbReference type="InterPro" id="IPR019931">
    <property type="entry name" value="LPXTG_anchor"/>
</dbReference>
<dbReference type="AlphaFoldDB" id="A0AAE9U2J0"/>
<protein>
    <submittedName>
        <fullName evidence="10">Cell wall surface anchor family protein</fullName>
    </submittedName>
</protein>